<evidence type="ECO:0000313" key="2">
    <source>
        <dbReference type="Proteomes" id="UP000058925"/>
    </source>
</evidence>
<protein>
    <submittedName>
        <fullName evidence="1">Uncharacterized protein</fullName>
    </submittedName>
</protein>
<dbReference type="KEGG" id="taa:NMY3_00053"/>
<accession>A0A654LTB0</accession>
<dbReference type="GeneID" id="60420280"/>
<dbReference type="EMBL" id="CP012850">
    <property type="protein sequence ID" value="ALI34267.1"/>
    <property type="molecule type" value="Genomic_DNA"/>
</dbReference>
<dbReference type="OrthoDB" id="377194at2157"/>
<keyword evidence="2" id="KW-1185">Reference proteome</keyword>
<proteinExistence type="predicted"/>
<dbReference type="AlphaFoldDB" id="A0A654LTB0"/>
<reference evidence="2" key="1">
    <citation type="submission" date="2015-10" db="EMBL/GenBank/DDBJ databases">
        <title>Niche specialization of a soil ammonia-oxidizing archaeon, Candidatus Nitrosocosmicus oleophilus.</title>
        <authorList>
            <person name="Jung M.-Y."/>
            <person name="Rhee S.-K."/>
        </authorList>
    </citation>
    <scope>NUCLEOTIDE SEQUENCE [LARGE SCALE GENOMIC DNA]</scope>
    <source>
        <strain evidence="2">MY3</strain>
    </source>
</reference>
<organism evidence="1 2">
    <name type="scientific">Candidatus Nitrosocosmicus oleophilus</name>
    <dbReference type="NCBI Taxonomy" id="1353260"/>
    <lineage>
        <taxon>Archaea</taxon>
        <taxon>Nitrososphaerota</taxon>
        <taxon>Nitrososphaeria</taxon>
        <taxon>Nitrososphaerales</taxon>
        <taxon>Nitrososphaeraceae</taxon>
        <taxon>Candidatus Nitrosocosmicus</taxon>
    </lineage>
</organism>
<dbReference type="RefSeq" id="WP_196816962.1">
    <property type="nucleotide sequence ID" value="NZ_CP012850.1"/>
</dbReference>
<evidence type="ECO:0000313" key="1">
    <source>
        <dbReference type="EMBL" id="ALI34267.1"/>
    </source>
</evidence>
<name>A0A654LTB0_9ARCH</name>
<sequence length="114" mass="13493">MTSYSDSKKSEDNIAENDPIRNIPILPTLTSILLEIIQTQDIFHMGFQPEFSECDISVYEFRNYLDIRREVLQKLIGYQFPHGQIHFFLLNIDKQSEEIDNNIKYFGIPHCWSH</sequence>
<gene>
    <name evidence="1" type="ORF">NMY3_00053</name>
</gene>
<dbReference type="Proteomes" id="UP000058925">
    <property type="component" value="Chromosome"/>
</dbReference>